<comment type="caution">
    <text evidence="1">The sequence shown here is derived from an EMBL/GenBank/DDBJ whole genome shotgun (WGS) entry which is preliminary data.</text>
</comment>
<sequence>MPPCIKEQCLALKHKHENQPHRVHFFWDTALVTHQENQHKPVSTSPQFHVSHLRA</sequence>
<dbReference type="AlphaFoldDB" id="A0A9N8VTF3"/>
<evidence type="ECO:0000313" key="1">
    <source>
        <dbReference type="EMBL" id="CAG8461822.1"/>
    </source>
</evidence>
<reference evidence="1" key="1">
    <citation type="submission" date="2021-06" db="EMBL/GenBank/DDBJ databases">
        <authorList>
            <person name="Kallberg Y."/>
            <person name="Tangrot J."/>
            <person name="Rosling A."/>
        </authorList>
    </citation>
    <scope>NUCLEOTIDE SEQUENCE</scope>
    <source>
        <strain evidence="1">MT106</strain>
    </source>
</reference>
<accession>A0A9N8VTF3</accession>
<dbReference type="Proteomes" id="UP000789831">
    <property type="component" value="Unassembled WGS sequence"/>
</dbReference>
<gene>
    <name evidence="1" type="ORF">AGERDE_LOCUS2292</name>
</gene>
<organism evidence="1 2">
    <name type="scientific">Ambispora gerdemannii</name>
    <dbReference type="NCBI Taxonomy" id="144530"/>
    <lineage>
        <taxon>Eukaryota</taxon>
        <taxon>Fungi</taxon>
        <taxon>Fungi incertae sedis</taxon>
        <taxon>Mucoromycota</taxon>
        <taxon>Glomeromycotina</taxon>
        <taxon>Glomeromycetes</taxon>
        <taxon>Archaeosporales</taxon>
        <taxon>Ambisporaceae</taxon>
        <taxon>Ambispora</taxon>
    </lineage>
</organism>
<dbReference type="EMBL" id="CAJVPL010000187">
    <property type="protein sequence ID" value="CAG8461822.1"/>
    <property type="molecule type" value="Genomic_DNA"/>
</dbReference>
<name>A0A9N8VTF3_9GLOM</name>
<evidence type="ECO:0000313" key="2">
    <source>
        <dbReference type="Proteomes" id="UP000789831"/>
    </source>
</evidence>
<protein>
    <submittedName>
        <fullName evidence="1">12614_t:CDS:1</fullName>
    </submittedName>
</protein>
<keyword evidence="2" id="KW-1185">Reference proteome</keyword>
<proteinExistence type="predicted"/>